<evidence type="ECO:0000256" key="6">
    <source>
        <dbReference type="ARBA" id="ARBA00022741"/>
    </source>
</evidence>
<dbReference type="Gene3D" id="3.40.50.12780">
    <property type="entry name" value="N-terminal domain of ligase-like"/>
    <property type="match status" value="1"/>
</dbReference>
<name>A0ABD3TW51_9LAMI</name>
<evidence type="ECO:0000256" key="4">
    <source>
        <dbReference type="ARBA" id="ARBA00012959"/>
    </source>
</evidence>
<dbReference type="EMBL" id="JBJXBP010000003">
    <property type="protein sequence ID" value="KAL3841032.1"/>
    <property type="molecule type" value="Genomic_DNA"/>
</dbReference>
<comment type="catalytic activity">
    <reaction evidence="9">
        <text>(E)-4-coumarate + ATP + H(+) = (E)-4-coumaroyl-AMP + diphosphate</text>
        <dbReference type="Rhea" id="RHEA:72419"/>
        <dbReference type="ChEBI" id="CHEBI:12876"/>
        <dbReference type="ChEBI" id="CHEBI:15378"/>
        <dbReference type="ChEBI" id="CHEBI:30616"/>
        <dbReference type="ChEBI" id="CHEBI:33019"/>
        <dbReference type="ChEBI" id="CHEBI:192348"/>
    </reaction>
    <physiologicalReaction direction="left-to-right" evidence="9">
        <dbReference type="Rhea" id="RHEA:72420"/>
    </physiologicalReaction>
</comment>
<dbReference type="GO" id="GO:0016207">
    <property type="term" value="F:4-coumarate-CoA ligase activity"/>
    <property type="evidence" value="ECO:0007669"/>
    <property type="project" value="UniProtKB-EC"/>
</dbReference>
<feature type="domain" description="AMP-binding enzyme C-terminal" evidence="13">
    <location>
        <begin position="446"/>
        <end position="521"/>
    </location>
</feature>
<dbReference type="GO" id="GO:0050563">
    <property type="term" value="F:trans-feruloyl-CoA synthase activity"/>
    <property type="evidence" value="ECO:0007669"/>
    <property type="project" value="UniProtKB-ARBA"/>
</dbReference>
<gene>
    <name evidence="14" type="ORF">ACJIZ3_025623</name>
</gene>
<dbReference type="InterPro" id="IPR020845">
    <property type="entry name" value="AMP-binding_CS"/>
</dbReference>
<evidence type="ECO:0000313" key="14">
    <source>
        <dbReference type="EMBL" id="KAL3841032.1"/>
    </source>
</evidence>
<comment type="catalytic activity">
    <reaction evidence="10">
        <text>(E)-4-coumaroyl-AMP + CoA = (E)-4-coumaroyl-CoA + AMP + H(+)</text>
        <dbReference type="Rhea" id="RHEA:72423"/>
        <dbReference type="ChEBI" id="CHEBI:15378"/>
        <dbReference type="ChEBI" id="CHEBI:57287"/>
        <dbReference type="ChEBI" id="CHEBI:85008"/>
        <dbReference type="ChEBI" id="CHEBI:192348"/>
        <dbReference type="ChEBI" id="CHEBI:456215"/>
    </reaction>
    <physiologicalReaction direction="left-to-right" evidence="10">
        <dbReference type="Rhea" id="RHEA:72424"/>
    </physiologicalReaction>
</comment>
<evidence type="ECO:0000313" key="15">
    <source>
        <dbReference type="Proteomes" id="UP001634393"/>
    </source>
</evidence>
<evidence type="ECO:0000256" key="10">
    <source>
        <dbReference type="ARBA" id="ARBA00034223"/>
    </source>
</evidence>
<dbReference type="AlphaFoldDB" id="A0ABD3TW51"/>
<dbReference type="PANTHER" id="PTHR24096">
    <property type="entry name" value="LONG-CHAIN-FATTY-ACID--COA LIGASE"/>
    <property type="match status" value="1"/>
</dbReference>
<reference evidence="14 15" key="1">
    <citation type="submission" date="2024-12" db="EMBL/GenBank/DDBJ databases">
        <title>The unique morphological basis and parallel evolutionary history of personate flowers in Penstemon.</title>
        <authorList>
            <person name="Depatie T.H."/>
            <person name="Wessinger C.A."/>
        </authorList>
    </citation>
    <scope>NUCLEOTIDE SEQUENCE [LARGE SCALE GENOMIC DNA]</scope>
    <source>
        <strain evidence="14">WTNN_2</strain>
        <tissue evidence="14">Leaf</tissue>
    </source>
</reference>
<feature type="domain" description="AMP-dependent synthetase/ligase" evidence="12">
    <location>
        <begin position="31"/>
        <end position="395"/>
    </location>
</feature>
<protein>
    <recommendedName>
        <fullName evidence="4">4-coumarate--CoA ligase</fullName>
        <ecNumber evidence="4">6.2.1.12</ecNumber>
    </recommendedName>
</protein>
<dbReference type="PANTHER" id="PTHR24096:SF406">
    <property type="entry name" value="4-COUMARATE--COA LIGASE 2"/>
    <property type="match status" value="1"/>
</dbReference>
<evidence type="ECO:0000256" key="8">
    <source>
        <dbReference type="ARBA" id="ARBA00023051"/>
    </source>
</evidence>
<dbReference type="SUPFAM" id="SSF56801">
    <property type="entry name" value="Acetyl-CoA synthetase-like"/>
    <property type="match status" value="1"/>
</dbReference>
<keyword evidence="15" id="KW-1185">Reference proteome</keyword>
<dbReference type="GO" id="GO:0009698">
    <property type="term" value="P:phenylpropanoid metabolic process"/>
    <property type="evidence" value="ECO:0007669"/>
    <property type="project" value="UniProtKB-KW"/>
</dbReference>
<dbReference type="Pfam" id="PF00501">
    <property type="entry name" value="AMP-binding"/>
    <property type="match status" value="1"/>
</dbReference>
<evidence type="ECO:0000256" key="2">
    <source>
        <dbReference type="ARBA" id="ARBA00004930"/>
    </source>
</evidence>
<keyword evidence="5" id="KW-0436">Ligase</keyword>
<comment type="similarity">
    <text evidence="3">Belongs to the ATP-dependent AMP-binding enzyme family.</text>
</comment>
<dbReference type="GO" id="GO:0106286">
    <property type="term" value="F:(E)-caffeate-CoA ligase activity"/>
    <property type="evidence" value="ECO:0007669"/>
    <property type="project" value="UniProtKB-ARBA"/>
</dbReference>
<evidence type="ECO:0000259" key="13">
    <source>
        <dbReference type="Pfam" id="PF13193"/>
    </source>
</evidence>
<dbReference type="Proteomes" id="UP001634393">
    <property type="component" value="Unassembled WGS sequence"/>
</dbReference>
<sequence>MKLKEEYIFRSKLPDIHIPNHLPIHTYCFQNLTNHNSRPALINGATGEIFTHADVYLNARRVAVGLHNLGIRPGHVIMLLLHNSPEFVFAFLAASFIGATPTTANPLYTAAEITTQAKISSTKLIITHARYVEKLNVFASGNGAVIVSIDTPLSPSIIQFSELKSDEKMLPGDDIRSDDTAALLFSSGTTGHPKAVMLSHKNIVTCVSQQVDGENAAFHIDGQDLTLCVLPLFHVYSLVTVMLCSLRVGAALLIVQKFEINDLIALMRKYKVTIAPLVPPILLAIAKSPSANLDLSSVRRVVCGAAPMDEKLQSSVRDKLPNAVIGQGYGMTEAGVLSMCLGFAKRPFKFKSGSCGTVIRNARMKIVDPSTSISLPRDQKGEICIRGDQVMKGYLNDVESTKRTIDEDGWLHTGDIGYIDSDDELFIVDRLKELIKYKGFHVAPAELEALLLAHPGISDAAVVPMKDEIAGEVPIAFVVKEYDSNISEQEIKQFVSDQVVSYKRINRVFFTAEIPKAPSGKILRKNLRARI</sequence>
<dbReference type="Pfam" id="PF13193">
    <property type="entry name" value="AMP-binding_C"/>
    <property type="match status" value="1"/>
</dbReference>
<dbReference type="FunFam" id="3.40.50.12780:FF:000003">
    <property type="entry name" value="Long-chain-fatty-acid--CoA ligase FadD"/>
    <property type="match status" value="1"/>
</dbReference>
<keyword evidence="6" id="KW-0547">Nucleotide-binding</keyword>
<evidence type="ECO:0000256" key="5">
    <source>
        <dbReference type="ARBA" id="ARBA00022598"/>
    </source>
</evidence>
<dbReference type="InterPro" id="IPR000873">
    <property type="entry name" value="AMP-dep_synth/lig_dom"/>
</dbReference>
<evidence type="ECO:0000256" key="3">
    <source>
        <dbReference type="ARBA" id="ARBA00006432"/>
    </source>
</evidence>
<evidence type="ECO:0000256" key="7">
    <source>
        <dbReference type="ARBA" id="ARBA00022840"/>
    </source>
</evidence>
<dbReference type="GO" id="GO:0005524">
    <property type="term" value="F:ATP binding"/>
    <property type="evidence" value="ECO:0007669"/>
    <property type="project" value="UniProtKB-KW"/>
</dbReference>
<keyword evidence="7" id="KW-0067">ATP-binding</keyword>
<evidence type="ECO:0000256" key="1">
    <source>
        <dbReference type="ARBA" id="ARBA00001946"/>
    </source>
</evidence>
<dbReference type="PROSITE" id="PS00455">
    <property type="entry name" value="AMP_BINDING"/>
    <property type="match status" value="1"/>
</dbReference>
<keyword evidence="8" id="KW-0587">Phenylpropanoid metabolism</keyword>
<dbReference type="CDD" id="cd05904">
    <property type="entry name" value="4CL"/>
    <property type="match status" value="1"/>
</dbReference>
<dbReference type="EC" id="6.2.1.12" evidence="4"/>
<comment type="cofactor">
    <cofactor evidence="1">
        <name>Mg(2+)</name>
        <dbReference type="ChEBI" id="CHEBI:18420"/>
    </cofactor>
</comment>
<evidence type="ECO:0000259" key="12">
    <source>
        <dbReference type="Pfam" id="PF00501"/>
    </source>
</evidence>
<dbReference type="InterPro" id="IPR045851">
    <property type="entry name" value="AMP-bd_C_sf"/>
</dbReference>
<proteinExistence type="inferred from homology"/>
<evidence type="ECO:0000256" key="11">
    <source>
        <dbReference type="ARBA" id="ARBA00034252"/>
    </source>
</evidence>
<comment type="catalytic activity">
    <reaction evidence="11">
        <text>(E)-4-coumarate + ATP + CoA = (E)-4-coumaroyl-CoA + AMP + diphosphate</text>
        <dbReference type="Rhea" id="RHEA:19641"/>
        <dbReference type="ChEBI" id="CHEBI:12876"/>
        <dbReference type="ChEBI" id="CHEBI:30616"/>
        <dbReference type="ChEBI" id="CHEBI:33019"/>
        <dbReference type="ChEBI" id="CHEBI:57287"/>
        <dbReference type="ChEBI" id="CHEBI:85008"/>
        <dbReference type="ChEBI" id="CHEBI:456215"/>
        <dbReference type="EC" id="6.2.1.12"/>
    </reaction>
    <physiologicalReaction direction="left-to-right" evidence="11">
        <dbReference type="Rhea" id="RHEA:19642"/>
    </physiologicalReaction>
</comment>
<dbReference type="Gene3D" id="3.30.300.30">
    <property type="match status" value="1"/>
</dbReference>
<comment type="pathway">
    <text evidence="2">Phytoalexin biosynthesis; 3,4',5-trihydroxystilbene biosynthesis; 3,4',5-trihydroxystilbene from trans-4-coumarate: step 1/2.</text>
</comment>
<dbReference type="FunFam" id="3.30.300.30:FF:000007">
    <property type="entry name" value="4-coumarate--CoA ligase 2"/>
    <property type="match status" value="1"/>
</dbReference>
<organism evidence="14 15">
    <name type="scientific">Penstemon smallii</name>
    <dbReference type="NCBI Taxonomy" id="265156"/>
    <lineage>
        <taxon>Eukaryota</taxon>
        <taxon>Viridiplantae</taxon>
        <taxon>Streptophyta</taxon>
        <taxon>Embryophyta</taxon>
        <taxon>Tracheophyta</taxon>
        <taxon>Spermatophyta</taxon>
        <taxon>Magnoliopsida</taxon>
        <taxon>eudicotyledons</taxon>
        <taxon>Gunneridae</taxon>
        <taxon>Pentapetalae</taxon>
        <taxon>asterids</taxon>
        <taxon>lamiids</taxon>
        <taxon>Lamiales</taxon>
        <taxon>Plantaginaceae</taxon>
        <taxon>Cheloneae</taxon>
        <taxon>Penstemon</taxon>
    </lineage>
</organism>
<dbReference type="InterPro" id="IPR025110">
    <property type="entry name" value="AMP-bd_C"/>
</dbReference>
<evidence type="ECO:0000256" key="9">
    <source>
        <dbReference type="ARBA" id="ARBA00034219"/>
    </source>
</evidence>
<accession>A0ABD3TW51</accession>
<dbReference type="InterPro" id="IPR042099">
    <property type="entry name" value="ANL_N_sf"/>
</dbReference>
<comment type="caution">
    <text evidence="14">The sequence shown here is derived from an EMBL/GenBank/DDBJ whole genome shotgun (WGS) entry which is preliminary data.</text>
</comment>